<reference evidence="2 3" key="1">
    <citation type="submission" date="2016-10" db="EMBL/GenBank/DDBJ databases">
        <authorList>
            <person name="de Groot N.N."/>
        </authorList>
    </citation>
    <scope>NUCLEOTIDE SEQUENCE [LARGE SCALE GENOMIC DNA]</scope>
    <source>
        <strain evidence="2 3">S5-249</strain>
    </source>
</reference>
<feature type="signal peptide" evidence="1">
    <location>
        <begin position="1"/>
        <end position="19"/>
    </location>
</feature>
<gene>
    <name evidence="2" type="ORF">SAMN05192580_1369</name>
</gene>
<evidence type="ECO:0000313" key="3">
    <source>
        <dbReference type="Proteomes" id="UP000198824"/>
    </source>
</evidence>
<evidence type="ECO:0000256" key="1">
    <source>
        <dbReference type="SAM" id="SignalP"/>
    </source>
</evidence>
<name>A0A1I6K643_9SPHN</name>
<dbReference type="STRING" id="1166337.SAMN05192580_1369"/>
<feature type="chain" id="PRO_5011505163" evidence="1">
    <location>
        <begin position="20"/>
        <end position="157"/>
    </location>
</feature>
<keyword evidence="1" id="KW-0732">Signal</keyword>
<evidence type="ECO:0000313" key="2">
    <source>
        <dbReference type="EMBL" id="SFR86711.1"/>
    </source>
</evidence>
<dbReference type="RefSeq" id="WP_093312653.1">
    <property type="nucleotide sequence ID" value="NZ_FOZG01000001.1"/>
</dbReference>
<dbReference type="EMBL" id="FOZG01000001">
    <property type="protein sequence ID" value="SFR86711.1"/>
    <property type="molecule type" value="Genomic_DNA"/>
</dbReference>
<protein>
    <submittedName>
        <fullName evidence="2">Uncharacterized protein</fullName>
    </submittedName>
</protein>
<accession>A0A1I6K643</accession>
<dbReference type="Proteomes" id="UP000198824">
    <property type="component" value="Unassembled WGS sequence"/>
</dbReference>
<organism evidence="2 3">
    <name type="scientific">Sphingomonas jatrophae</name>
    <dbReference type="NCBI Taxonomy" id="1166337"/>
    <lineage>
        <taxon>Bacteria</taxon>
        <taxon>Pseudomonadati</taxon>
        <taxon>Pseudomonadota</taxon>
        <taxon>Alphaproteobacteria</taxon>
        <taxon>Sphingomonadales</taxon>
        <taxon>Sphingomonadaceae</taxon>
        <taxon>Sphingomonas</taxon>
    </lineage>
</organism>
<keyword evidence="3" id="KW-1185">Reference proteome</keyword>
<dbReference type="AlphaFoldDB" id="A0A1I6K643"/>
<sequence>MKQLAMVAVALLASGVAWAQASFPTAAAGVRAGGTVMLVCDAAGKNCAPAGQSNPLTAAAPMQAATTWSNGAVAQDMRAFATVELEVSGLSGGDTITVFRTLTAGGTPKAQAWVDGTLQTGTAIGSDGTYSFTGSGFMTWSKTGAASTPAVVIRGSN</sequence>
<proteinExistence type="predicted"/>